<evidence type="ECO:0000313" key="3">
    <source>
        <dbReference type="Proteomes" id="UP000824160"/>
    </source>
</evidence>
<dbReference type="AlphaFoldDB" id="A0A9D1H5Z5"/>
<accession>A0A9D1H5Z5</accession>
<feature type="non-terminal residue" evidence="2">
    <location>
        <position position="51"/>
    </location>
</feature>
<reference evidence="2" key="1">
    <citation type="submission" date="2020-10" db="EMBL/GenBank/DDBJ databases">
        <authorList>
            <person name="Gilroy R."/>
        </authorList>
    </citation>
    <scope>NUCLEOTIDE SEQUENCE</scope>
    <source>
        <strain evidence="2">ChiBcec7-5410</strain>
    </source>
</reference>
<reference evidence="2" key="2">
    <citation type="journal article" date="2021" name="PeerJ">
        <title>Extensive microbial diversity within the chicken gut microbiome revealed by metagenomics and culture.</title>
        <authorList>
            <person name="Gilroy R."/>
            <person name="Ravi A."/>
            <person name="Getino M."/>
            <person name="Pursley I."/>
            <person name="Horton D.L."/>
            <person name="Alikhan N.F."/>
            <person name="Baker D."/>
            <person name="Gharbi K."/>
            <person name="Hall N."/>
            <person name="Watson M."/>
            <person name="Adriaenssens E.M."/>
            <person name="Foster-Nyarko E."/>
            <person name="Jarju S."/>
            <person name="Secka A."/>
            <person name="Antonio M."/>
            <person name="Oren A."/>
            <person name="Chaudhuri R.R."/>
            <person name="La Ragione R."/>
            <person name="Hildebrand F."/>
            <person name="Pallen M.J."/>
        </authorList>
    </citation>
    <scope>NUCLEOTIDE SEQUENCE</scope>
    <source>
        <strain evidence="2">ChiBcec7-5410</strain>
    </source>
</reference>
<keyword evidence="1" id="KW-0812">Transmembrane</keyword>
<sequence length="51" mass="5847">MSYDREKIEQLVKPPKGIRLPQIDFIGHRKLYYAISCTLLVIAIIVSLVFG</sequence>
<dbReference type="EMBL" id="DVLW01000103">
    <property type="protein sequence ID" value="HIT94278.1"/>
    <property type="molecule type" value="Genomic_DNA"/>
</dbReference>
<proteinExistence type="predicted"/>
<keyword evidence="1" id="KW-1133">Transmembrane helix</keyword>
<comment type="caution">
    <text evidence="2">The sequence shown here is derived from an EMBL/GenBank/DDBJ whole genome shotgun (WGS) entry which is preliminary data.</text>
</comment>
<evidence type="ECO:0000313" key="2">
    <source>
        <dbReference type="EMBL" id="HIT94278.1"/>
    </source>
</evidence>
<organism evidence="2 3">
    <name type="scientific">Candidatus Faecivivens stercoripullorum</name>
    <dbReference type="NCBI Taxonomy" id="2840805"/>
    <lineage>
        <taxon>Bacteria</taxon>
        <taxon>Bacillati</taxon>
        <taxon>Bacillota</taxon>
        <taxon>Clostridia</taxon>
        <taxon>Eubacteriales</taxon>
        <taxon>Oscillospiraceae</taxon>
        <taxon>Oscillospiraceae incertae sedis</taxon>
        <taxon>Candidatus Faecivivens</taxon>
    </lineage>
</organism>
<keyword evidence="1" id="KW-0472">Membrane</keyword>
<name>A0A9D1H5Z5_9FIRM</name>
<evidence type="ECO:0000256" key="1">
    <source>
        <dbReference type="SAM" id="Phobius"/>
    </source>
</evidence>
<protein>
    <submittedName>
        <fullName evidence="2">Uncharacterized protein</fullName>
    </submittedName>
</protein>
<dbReference type="Proteomes" id="UP000824160">
    <property type="component" value="Unassembled WGS sequence"/>
</dbReference>
<gene>
    <name evidence="2" type="ORF">IAC43_03765</name>
</gene>
<feature type="transmembrane region" description="Helical" evidence="1">
    <location>
        <begin position="31"/>
        <end position="50"/>
    </location>
</feature>